<dbReference type="EMBL" id="BARU01005359">
    <property type="protein sequence ID" value="GAH35235.1"/>
    <property type="molecule type" value="Genomic_DNA"/>
</dbReference>
<protein>
    <recommendedName>
        <fullName evidence="1">Tail spike domain-containing protein</fullName>
    </recommendedName>
</protein>
<sequence>KEKTIYINIEVVSDLKTYAEAYLAIYELPFLTYKVNLADLAKREIWQHEIINLGDTLRIYDDDLNLNVKVRVKKITKDYVSENIYLEFVNYLYLPKFDNIAEEVAYLSEVISNIVSYDDPTKVSVDAIDDLPICFVIYIGGILEAGIYQGPVIWVHTPCTAVEIYAYSKWIPTAGDVTIELYKNGVSVGTVTVPQGEYVAPGEGEVGKGATTSISVPLAVFDRLNIDINEADGTADGIIVQVRCVK</sequence>
<organism evidence="2">
    <name type="scientific">marine sediment metagenome</name>
    <dbReference type="NCBI Taxonomy" id="412755"/>
    <lineage>
        <taxon>unclassified sequences</taxon>
        <taxon>metagenomes</taxon>
        <taxon>ecological metagenomes</taxon>
    </lineage>
</organism>
<dbReference type="NCBIfam" id="TIGR01665">
    <property type="entry name" value="put_anti_recept"/>
    <property type="match status" value="1"/>
</dbReference>
<evidence type="ECO:0000313" key="2">
    <source>
        <dbReference type="EMBL" id="GAH35235.1"/>
    </source>
</evidence>
<feature type="domain" description="Tail spike" evidence="1">
    <location>
        <begin position="9"/>
        <end position="83"/>
    </location>
</feature>
<name>X1FRR3_9ZZZZ</name>
<gene>
    <name evidence="2" type="ORF">S03H2_10420</name>
</gene>
<feature type="non-terminal residue" evidence="2">
    <location>
        <position position="1"/>
    </location>
</feature>
<evidence type="ECO:0000259" key="1">
    <source>
        <dbReference type="Pfam" id="PF06605"/>
    </source>
</evidence>
<dbReference type="InterPro" id="IPR007119">
    <property type="entry name" value="Phage_tail_spike_N"/>
</dbReference>
<reference evidence="2" key="1">
    <citation type="journal article" date="2014" name="Front. Microbiol.">
        <title>High frequency of phylogenetically diverse reductive dehalogenase-homologous genes in deep subseafloor sedimentary metagenomes.</title>
        <authorList>
            <person name="Kawai M."/>
            <person name="Futagami T."/>
            <person name="Toyoda A."/>
            <person name="Takaki Y."/>
            <person name="Nishi S."/>
            <person name="Hori S."/>
            <person name="Arai W."/>
            <person name="Tsubouchi T."/>
            <person name="Morono Y."/>
            <person name="Uchiyama I."/>
            <person name="Ito T."/>
            <person name="Fujiyama A."/>
            <person name="Inagaki F."/>
            <person name="Takami H."/>
        </authorList>
    </citation>
    <scope>NUCLEOTIDE SEQUENCE</scope>
    <source>
        <strain evidence="2">Expedition CK06-06</strain>
    </source>
</reference>
<proteinExistence type="predicted"/>
<comment type="caution">
    <text evidence="2">The sequence shown here is derived from an EMBL/GenBank/DDBJ whole genome shotgun (WGS) entry which is preliminary data.</text>
</comment>
<accession>X1FRR3</accession>
<dbReference type="InterPro" id="IPR010572">
    <property type="entry name" value="Tail_dom"/>
</dbReference>
<dbReference type="AlphaFoldDB" id="X1FRR3"/>
<dbReference type="Pfam" id="PF06605">
    <property type="entry name" value="Prophage_tail"/>
    <property type="match status" value="1"/>
</dbReference>